<keyword evidence="3" id="KW-0342">GTP-binding</keyword>
<dbReference type="GO" id="GO:1990075">
    <property type="term" value="C:periciliary membrane compartment"/>
    <property type="evidence" value="ECO:0007669"/>
    <property type="project" value="TreeGrafter"/>
</dbReference>
<dbReference type="PROSITE" id="PS51329">
    <property type="entry name" value="C_CAP_COFACTOR_C"/>
    <property type="match status" value="1"/>
</dbReference>
<dbReference type="Proteomes" id="UP000290189">
    <property type="component" value="Unassembled WGS sequence"/>
</dbReference>
<evidence type="ECO:0000313" key="7">
    <source>
        <dbReference type="Proteomes" id="UP000290189"/>
    </source>
</evidence>
<feature type="region of interest" description="Disordered" evidence="4">
    <location>
        <begin position="9"/>
        <end position="34"/>
    </location>
</feature>
<evidence type="ECO:0000259" key="5">
    <source>
        <dbReference type="PROSITE" id="PS51329"/>
    </source>
</evidence>
<dbReference type="GO" id="GO:0005096">
    <property type="term" value="F:GTPase activator activity"/>
    <property type="evidence" value="ECO:0007669"/>
    <property type="project" value="InterPro"/>
</dbReference>
<dbReference type="SMART" id="SM00673">
    <property type="entry name" value="CARP"/>
    <property type="match status" value="2"/>
</dbReference>
<dbReference type="GO" id="GO:0005929">
    <property type="term" value="C:cilium"/>
    <property type="evidence" value="ECO:0007669"/>
    <property type="project" value="TreeGrafter"/>
</dbReference>
<dbReference type="InterPro" id="IPR012945">
    <property type="entry name" value="Tubulin-bd_cofactor_C_dom"/>
</dbReference>
<dbReference type="InterPro" id="IPR016098">
    <property type="entry name" value="CAP/MinC_C"/>
</dbReference>
<evidence type="ECO:0000256" key="1">
    <source>
        <dbReference type="ARBA" id="ARBA00008848"/>
    </source>
</evidence>
<dbReference type="EMBL" id="OVEO01000007">
    <property type="protein sequence ID" value="SPQ97160.1"/>
    <property type="molecule type" value="Genomic_DNA"/>
</dbReference>
<dbReference type="GO" id="GO:0005525">
    <property type="term" value="F:GTP binding"/>
    <property type="evidence" value="ECO:0007669"/>
    <property type="project" value="UniProtKB-KW"/>
</dbReference>
<keyword evidence="6" id="KW-0496">Mitochondrion</keyword>
<protein>
    <recommendedName>
        <fullName evidence="5">C-CAP/cofactor C-like domain-containing protein</fullName>
    </recommendedName>
</protein>
<reference evidence="6 7" key="1">
    <citation type="submission" date="2018-03" db="EMBL/GenBank/DDBJ databases">
        <authorList>
            <person name="Fogelqvist J."/>
        </authorList>
    </citation>
    <scope>NUCLEOTIDE SEQUENCE [LARGE SCALE GENOMIC DNA]</scope>
</reference>
<feature type="compositionally biased region" description="Pro residues" evidence="4">
    <location>
        <begin position="20"/>
        <end position="29"/>
    </location>
</feature>
<dbReference type="PIRSF" id="PIRSF037947">
    <property type="entry name" value="Protein_XRP2"/>
    <property type="match status" value="1"/>
</dbReference>
<organism evidence="6 7">
    <name type="scientific">Plasmodiophora brassicae</name>
    <name type="common">Clubroot disease agent</name>
    <dbReference type="NCBI Taxonomy" id="37360"/>
    <lineage>
        <taxon>Eukaryota</taxon>
        <taxon>Sar</taxon>
        <taxon>Rhizaria</taxon>
        <taxon>Endomyxa</taxon>
        <taxon>Phytomyxea</taxon>
        <taxon>Plasmodiophorida</taxon>
        <taxon>Plasmodiophoridae</taxon>
        <taxon>Plasmodiophora</taxon>
    </lineage>
</organism>
<feature type="domain" description="C-CAP/cofactor C-like" evidence="5">
    <location>
        <begin position="22"/>
        <end position="177"/>
    </location>
</feature>
<gene>
    <name evidence="6" type="ORF">PLBR_LOCUS4375</name>
</gene>
<dbReference type="InterPro" id="IPR039093">
    <property type="entry name" value="XRP2"/>
</dbReference>
<evidence type="ECO:0000256" key="4">
    <source>
        <dbReference type="SAM" id="MobiDB-lite"/>
    </source>
</evidence>
<dbReference type="PANTHER" id="PTHR15440">
    <property type="entry name" value="XRP2 PROTEIN"/>
    <property type="match status" value="1"/>
</dbReference>
<evidence type="ECO:0000256" key="2">
    <source>
        <dbReference type="ARBA" id="ARBA00022741"/>
    </source>
</evidence>
<geneLocation type="mitochondrion" evidence="6"/>
<dbReference type="PANTHER" id="PTHR15440:SF0">
    <property type="entry name" value="PROTEIN XRP2"/>
    <property type="match status" value="1"/>
</dbReference>
<dbReference type="Gene3D" id="2.160.20.70">
    <property type="match status" value="1"/>
</dbReference>
<comment type="similarity">
    <text evidence="1">Belongs to the TBCC family.</text>
</comment>
<sequence>MGSWLCRREAPASAGDAVPEAPPATPAPSKPRLDPKDFMVMNAKGVTVVRPPGAIAGQQFIIDTADDCDIFLFDYSAQVTVDFATNCRIFIGPCESSVFLRDCRRCRVVCACQQLRTRDCADVDLMLFCSTQPSIETTRDLRISCFQYSYFSLAEQFQSAKLSVWNNQWFRVHDFNETDGEVHYRLATTRQSGSDVLGRRASQACHVISDAEVDMTSPVPFTEGRKVQDVWFALVIDRAEQRAHDVLDVWLHEGACLLETRQGTLTKSQTDLLFLHGGTVDSALKRRATSSTLIGMRFDGTGKAPSAQDGTFVADDPQIAQYMSNCYFQQFLPTI</sequence>
<dbReference type="InterPro" id="IPR017901">
    <property type="entry name" value="C-CAP_CF_C-like"/>
</dbReference>
<accession>A0A3P3YAY2</accession>
<keyword evidence="2 3" id="KW-0547">Nucleotide-binding</keyword>
<evidence type="ECO:0000313" key="6">
    <source>
        <dbReference type="EMBL" id="SPQ97160.1"/>
    </source>
</evidence>
<dbReference type="AlphaFoldDB" id="A0A3P3YAY2"/>
<dbReference type="InterPro" id="IPR006599">
    <property type="entry name" value="CARP_motif"/>
</dbReference>
<feature type="binding site" evidence="3">
    <location>
        <begin position="113"/>
        <end position="116"/>
    </location>
    <ligand>
        <name>GTP</name>
        <dbReference type="ChEBI" id="CHEBI:37565"/>
    </ligand>
</feature>
<proteinExistence type="inferred from homology"/>
<dbReference type="Pfam" id="PF07986">
    <property type="entry name" value="TBCC"/>
    <property type="match status" value="1"/>
</dbReference>
<name>A0A3P3YAY2_PLABS</name>
<dbReference type="GO" id="GO:0006892">
    <property type="term" value="P:post-Golgi vesicle-mediated transport"/>
    <property type="evidence" value="ECO:0007669"/>
    <property type="project" value="TreeGrafter"/>
</dbReference>
<evidence type="ECO:0000256" key="3">
    <source>
        <dbReference type="PIRSR" id="PIRSR037947-1"/>
    </source>
</evidence>